<reference evidence="1" key="1">
    <citation type="journal article" date="2014" name="Front. Microbiol.">
        <title>High frequency of phylogenetically diverse reductive dehalogenase-homologous genes in deep subseafloor sedimentary metagenomes.</title>
        <authorList>
            <person name="Kawai M."/>
            <person name="Futagami T."/>
            <person name="Toyoda A."/>
            <person name="Takaki Y."/>
            <person name="Nishi S."/>
            <person name="Hori S."/>
            <person name="Arai W."/>
            <person name="Tsubouchi T."/>
            <person name="Morono Y."/>
            <person name="Uchiyama I."/>
            <person name="Ito T."/>
            <person name="Fujiyama A."/>
            <person name="Inagaki F."/>
            <person name="Takami H."/>
        </authorList>
    </citation>
    <scope>NUCLEOTIDE SEQUENCE</scope>
    <source>
        <strain evidence="1">Expedition CK06-06</strain>
    </source>
</reference>
<protein>
    <recommendedName>
        <fullName evidence="2">HNH nuclease domain-containing protein</fullName>
    </recommendedName>
</protein>
<dbReference type="AlphaFoldDB" id="X1NT40"/>
<organism evidence="1">
    <name type="scientific">marine sediment metagenome</name>
    <dbReference type="NCBI Taxonomy" id="412755"/>
    <lineage>
        <taxon>unclassified sequences</taxon>
        <taxon>metagenomes</taxon>
        <taxon>ecological metagenomes</taxon>
    </lineage>
</organism>
<name>X1NT40_9ZZZZ</name>
<gene>
    <name evidence="1" type="ORF">S06H3_63532</name>
</gene>
<comment type="caution">
    <text evidence="1">The sequence shown here is derived from an EMBL/GenBank/DDBJ whole genome shotgun (WGS) entry which is preliminary data.</text>
</comment>
<dbReference type="EMBL" id="BARV01042165">
    <property type="protein sequence ID" value="GAI46773.1"/>
    <property type="molecule type" value="Genomic_DNA"/>
</dbReference>
<evidence type="ECO:0000313" key="1">
    <source>
        <dbReference type="EMBL" id="GAI46773.1"/>
    </source>
</evidence>
<sequence>MKNKVKFKKLIFKRGRPKKKISKRKSLINKLDKLISKIMTASQICEMCGKKGGDGSGKYINIHHIFSRSNLSVRWYKPNLIGLDAGCHNFTN</sequence>
<accession>X1NT40</accession>
<evidence type="ECO:0008006" key="2">
    <source>
        <dbReference type="Google" id="ProtNLM"/>
    </source>
</evidence>
<proteinExistence type="predicted"/>